<reference evidence="1 2" key="1">
    <citation type="submission" date="2019-08" db="EMBL/GenBank/DDBJ databases">
        <title>Draft genome sequences of two oriental melons (Cucumis melo L. var makuwa).</title>
        <authorList>
            <person name="Kwon S.-Y."/>
        </authorList>
    </citation>
    <scope>NUCLEOTIDE SEQUENCE [LARGE SCALE GENOMIC DNA]</scope>
    <source>
        <strain evidence="2">cv. SW 3</strain>
        <tissue evidence="1">Leaf</tissue>
    </source>
</reference>
<evidence type="ECO:0000313" key="1">
    <source>
        <dbReference type="EMBL" id="KAA0062064.1"/>
    </source>
</evidence>
<proteinExistence type="predicted"/>
<dbReference type="AlphaFoldDB" id="A0A5A7V436"/>
<name>A0A5A7V436_CUCMM</name>
<evidence type="ECO:0000313" key="2">
    <source>
        <dbReference type="Proteomes" id="UP000321393"/>
    </source>
</evidence>
<gene>
    <name evidence="1" type="ORF">E6C27_scaffold89G004070</name>
</gene>
<dbReference type="Proteomes" id="UP000321393">
    <property type="component" value="Unassembled WGS sequence"/>
</dbReference>
<accession>A0A5A7V436</accession>
<protein>
    <submittedName>
        <fullName evidence="1">Uncharacterized protein</fullName>
    </submittedName>
</protein>
<dbReference type="EMBL" id="SSTE01004728">
    <property type="protein sequence ID" value="KAA0062064.1"/>
    <property type="molecule type" value="Genomic_DNA"/>
</dbReference>
<organism evidence="1 2">
    <name type="scientific">Cucumis melo var. makuwa</name>
    <name type="common">Oriental melon</name>
    <dbReference type="NCBI Taxonomy" id="1194695"/>
    <lineage>
        <taxon>Eukaryota</taxon>
        <taxon>Viridiplantae</taxon>
        <taxon>Streptophyta</taxon>
        <taxon>Embryophyta</taxon>
        <taxon>Tracheophyta</taxon>
        <taxon>Spermatophyta</taxon>
        <taxon>Magnoliopsida</taxon>
        <taxon>eudicotyledons</taxon>
        <taxon>Gunneridae</taxon>
        <taxon>Pentapetalae</taxon>
        <taxon>rosids</taxon>
        <taxon>fabids</taxon>
        <taxon>Cucurbitales</taxon>
        <taxon>Cucurbitaceae</taxon>
        <taxon>Benincaseae</taxon>
        <taxon>Cucumis</taxon>
    </lineage>
</organism>
<sequence length="186" mass="20833">MEGRSGTFVVWRGENSISNPTSTGGQSGFYLQIHRPSRSDRTPSSFGGVTPPPVIQLLLENNRAFAVRFTTLVRANGRLSRLEGWLYRQRSNFYWGTIELLPSYPPPWGRSNFCCQIHHLGRSNRAFAVGSTALIHRLIRSDQTPSSFGEVTPLLAIQPLLGDHQTFAIRSTALIGAIERLLRLER</sequence>
<comment type="caution">
    <text evidence="1">The sequence shown here is derived from an EMBL/GenBank/DDBJ whole genome shotgun (WGS) entry which is preliminary data.</text>
</comment>